<evidence type="ECO:0000313" key="2">
    <source>
        <dbReference type="Proteomes" id="UP001180489"/>
    </source>
</evidence>
<accession>A0ABU2UCV3</accession>
<gene>
    <name evidence="1" type="ORF">RM863_02525</name>
</gene>
<dbReference type="Proteomes" id="UP001180489">
    <property type="component" value="Unassembled WGS sequence"/>
</dbReference>
<keyword evidence="2" id="KW-1185">Reference proteome</keyword>
<organism evidence="1 2">
    <name type="scientific">Streptomyces hintoniae</name>
    <dbReference type="NCBI Taxonomy" id="3075521"/>
    <lineage>
        <taxon>Bacteria</taxon>
        <taxon>Bacillati</taxon>
        <taxon>Actinomycetota</taxon>
        <taxon>Actinomycetes</taxon>
        <taxon>Kitasatosporales</taxon>
        <taxon>Streptomycetaceae</taxon>
        <taxon>Streptomyces</taxon>
    </lineage>
</organism>
<dbReference type="RefSeq" id="WP_280903744.1">
    <property type="nucleotide sequence ID" value="NZ_JAVRFF010000002.1"/>
</dbReference>
<sequence>MWQSGPRRLWGEVPAAYLRYGERGAPEVGRFGLAVGRSGQRVCFDGPQGEVWAVPAEG</sequence>
<dbReference type="EMBL" id="JAVRFF010000002">
    <property type="protein sequence ID" value="MDT0471015.1"/>
    <property type="molecule type" value="Genomic_DNA"/>
</dbReference>
<protein>
    <submittedName>
        <fullName evidence="1">Uncharacterized protein</fullName>
    </submittedName>
</protein>
<proteinExistence type="predicted"/>
<name>A0ABU2UCV3_9ACTN</name>
<evidence type="ECO:0000313" key="1">
    <source>
        <dbReference type="EMBL" id="MDT0471015.1"/>
    </source>
</evidence>
<comment type="caution">
    <text evidence="1">The sequence shown here is derived from an EMBL/GenBank/DDBJ whole genome shotgun (WGS) entry which is preliminary data.</text>
</comment>
<reference evidence="1" key="1">
    <citation type="submission" date="2024-05" db="EMBL/GenBank/DDBJ databases">
        <title>30 novel species of actinomycetes from the DSMZ collection.</title>
        <authorList>
            <person name="Nouioui I."/>
        </authorList>
    </citation>
    <scope>NUCLEOTIDE SEQUENCE</scope>
    <source>
        <strain evidence="1">DSM 41014</strain>
    </source>
</reference>